<proteinExistence type="predicted"/>
<evidence type="ECO:0000313" key="1">
    <source>
        <dbReference type="EMBL" id="MCI72203.1"/>
    </source>
</evidence>
<keyword evidence="2" id="KW-1185">Reference proteome</keyword>
<sequence length="56" mass="5922">DRMRRDGPIYGGGAEAVGAGGNYFADVWDLSDEIAAEGGRGRVGAREHVFVDDVVL</sequence>
<dbReference type="AlphaFoldDB" id="A0A392UF99"/>
<protein>
    <submittedName>
        <fullName evidence="1">Uncharacterized protein</fullName>
    </submittedName>
</protein>
<name>A0A392UF99_9FABA</name>
<feature type="non-terminal residue" evidence="1">
    <location>
        <position position="1"/>
    </location>
</feature>
<reference evidence="1 2" key="1">
    <citation type="journal article" date="2018" name="Front. Plant Sci.">
        <title>Red Clover (Trifolium pratense) and Zigzag Clover (T. medium) - A Picture of Genomic Similarities and Differences.</title>
        <authorList>
            <person name="Dluhosova J."/>
            <person name="Istvanek J."/>
            <person name="Nedelnik J."/>
            <person name="Repkova J."/>
        </authorList>
    </citation>
    <scope>NUCLEOTIDE SEQUENCE [LARGE SCALE GENOMIC DNA]</scope>
    <source>
        <strain evidence="2">cv. 10/8</strain>
        <tissue evidence="1">Leaf</tissue>
    </source>
</reference>
<organism evidence="1 2">
    <name type="scientific">Trifolium medium</name>
    <dbReference type="NCBI Taxonomy" id="97028"/>
    <lineage>
        <taxon>Eukaryota</taxon>
        <taxon>Viridiplantae</taxon>
        <taxon>Streptophyta</taxon>
        <taxon>Embryophyta</taxon>
        <taxon>Tracheophyta</taxon>
        <taxon>Spermatophyta</taxon>
        <taxon>Magnoliopsida</taxon>
        <taxon>eudicotyledons</taxon>
        <taxon>Gunneridae</taxon>
        <taxon>Pentapetalae</taxon>
        <taxon>rosids</taxon>
        <taxon>fabids</taxon>
        <taxon>Fabales</taxon>
        <taxon>Fabaceae</taxon>
        <taxon>Papilionoideae</taxon>
        <taxon>50 kb inversion clade</taxon>
        <taxon>NPAAA clade</taxon>
        <taxon>Hologalegina</taxon>
        <taxon>IRL clade</taxon>
        <taxon>Trifolieae</taxon>
        <taxon>Trifolium</taxon>
    </lineage>
</organism>
<dbReference type="EMBL" id="LXQA010813046">
    <property type="protein sequence ID" value="MCI72203.1"/>
    <property type="molecule type" value="Genomic_DNA"/>
</dbReference>
<comment type="caution">
    <text evidence="1">The sequence shown here is derived from an EMBL/GenBank/DDBJ whole genome shotgun (WGS) entry which is preliminary data.</text>
</comment>
<accession>A0A392UF99</accession>
<evidence type="ECO:0000313" key="2">
    <source>
        <dbReference type="Proteomes" id="UP000265520"/>
    </source>
</evidence>
<dbReference type="Proteomes" id="UP000265520">
    <property type="component" value="Unassembled WGS sequence"/>
</dbReference>